<reference evidence="1" key="3">
    <citation type="submission" date="2020-06" db="EMBL/GenBank/DDBJ databases">
        <authorList>
            <person name="Dong N."/>
        </authorList>
    </citation>
    <scope>NUCLEOTIDE SEQUENCE</scope>
    <source>
        <strain evidence="1">DF49-4</strain>
    </source>
</reference>
<dbReference type="RefSeq" id="WP_004971651.1">
    <property type="nucleotide sequence ID" value="NZ_AP031566.1"/>
</dbReference>
<dbReference type="Proteomes" id="UP001174419">
    <property type="component" value="Unassembled WGS sequence"/>
</dbReference>
<evidence type="ECO:0000313" key="2">
    <source>
        <dbReference type="EMBL" id="QGM27961.1"/>
    </source>
</evidence>
<sequence>MTRPFGIQGSTTSHGGIVIATQYSITQMGIAFLRAGDGFSCPKCKMWSTLIKSQDHVILDGKAVAYVGDHFTCGATLIPKQAHVVGTHPKTVSFSQQQKNKQYSLTQSFLGNRIRLEEHGLQFQLINKKFNLPISGCFYLLTTNDGQEYSGFTDHDGFTETLRTGIKSEQVSLHIFDFSQPMNEWV</sequence>
<name>A0AAP4HCJ9_9GAMM</name>
<evidence type="ECO:0000313" key="4">
    <source>
        <dbReference type="Proteomes" id="UP001174419"/>
    </source>
</evidence>
<proteinExistence type="predicted"/>
<evidence type="ECO:0000313" key="3">
    <source>
        <dbReference type="Proteomes" id="UP000405075"/>
    </source>
</evidence>
<dbReference type="Proteomes" id="UP000405075">
    <property type="component" value="Chromosome"/>
</dbReference>
<dbReference type="EMBL" id="JACANG010000003">
    <property type="protein sequence ID" value="MDM1718099.1"/>
    <property type="molecule type" value="Genomic_DNA"/>
</dbReference>
<dbReference type="Gene3D" id="2.60.200.60">
    <property type="match status" value="1"/>
</dbReference>
<organism evidence="1 4">
    <name type="scientific">Acinetobacter towneri</name>
    <dbReference type="NCBI Taxonomy" id="202956"/>
    <lineage>
        <taxon>Bacteria</taxon>
        <taxon>Pseudomonadati</taxon>
        <taxon>Pseudomonadota</taxon>
        <taxon>Gammaproteobacteria</taxon>
        <taxon>Moraxellales</taxon>
        <taxon>Moraxellaceae</taxon>
        <taxon>Acinetobacter</taxon>
    </lineage>
</organism>
<dbReference type="Pfam" id="PF05488">
    <property type="entry name" value="PAAR_motif"/>
    <property type="match status" value="1"/>
</dbReference>
<reference evidence="1" key="4">
    <citation type="journal article" date="2022" name="Sci. Total Environ.">
        <title>Prevalence, transmission, and molecular epidemiology of tet(X)-positive bacteria among humans, animals, and environmental niches in China: An epidemiological, and genomic-based study.</title>
        <authorList>
            <person name="Dong N."/>
            <person name="Zeng Y."/>
            <person name="Cai C."/>
            <person name="Sun C."/>
            <person name="Lu J."/>
            <person name="Liu C."/>
            <person name="Zhou H."/>
            <person name="Sun Q."/>
            <person name="Shu L."/>
            <person name="Wang H."/>
            <person name="Wang Y."/>
            <person name="Wang S."/>
            <person name="Wu C."/>
            <person name="Chan E.W."/>
            <person name="Chen G."/>
            <person name="Shen Z."/>
            <person name="Chen S."/>
            <person name="Zhang R."/>
        </authorList>
    </citation>
    <scope>NUCLEOTIDE SEQUENCE</scope>
    <source>
        <strain evidence="1">DF49-4</strain>
    </source>
</reference>
<dbReference type="AlphaFoldDB" id="A0AAP4HCJ9"/>
<reference evidence="3" key="1">
    <citation type="submission" date="2019-11" db="EMBL/GenBank/DDBJ databases">
        <title>Escherichia coli 1916D6.</title>
        <authorList>
            <person name="Yao H."/>
            <person name="Du X."/>
            <person name="Yu R."/>
            <person name="Li A."/>
        </authorList>
    </citation>
    <scope>NUCLEOTIDE SEQUENCE [LARGE SCALE GENOMIC DNA]</scope>
    <source>
        <strain evidence="3">19110F47</strain>
    </source>
</reference>
<dbReference type="InterPro" id="IPR008727">
    <property type="entry name" value="PAAR_motif"/>
</dbReference>
<dbReference type="EMBL" id="CP046045">
    <property type="protein sequence ID" value="QGM27961.1"/>
    <property type="molecule type" value="Genomic_DNA"/>
</dbReference>
<evidence type="ECO:0000313" key="1">
    <source>
        <dbReference type="EMBL" id="MDM1718099.1"/>
    </source>
</evidence>
<accession>A0AAP4HCJ9</accession>
<protein>
    <submittedName>
        <fullName evidence="1">PAAR domain-containing protein</fullName>
    </submittedName>
</protein>
<reference evidence="2" key="2">
    <citation type="submission" date="2019-11" db="EMBL/GenBank/DDBJ databases">
        <authorList>
            <person name="Yao H."/>
            <person name="Du X."/>
            <person name="Yu R."/>
            <person name="Li A."/>
        </authorList>
    </citation>
    <scope>NUCLEOTIDE SEQUENCE</scope>
    <source>
        <strain evidence="2">19110F47</strain>
    </source>
</reference>
<gene>
    <name evidence="2" type="ORF">GJD93_09880</name>
    <name evidence="1" type="ORF">HX110_02840</name>
</gene>
<dbReference type="CDD" id="cd14744">
    <property type="entry name" value="PAAR_CT_2"/>
    <property type="match status" value="1"/>
</dbReference>